<proteinExistence type="predicted"/>
<organism evidence="5 6">
    <name type="scientific">Anthropogastromicrobium aceti</name>
    <dbReference type="NCBI Taxonomy" id="2981768"/>
    <lineage>
        <taxon>Bacteria</taxon>
        <taxon>Bacillati</taxon>
        <taxon>Bacillota</taxon>
        <taxon>Clostridia</taxon>
        <taxon>Lachnospirales</taxon>
        <taxon>Lachnospiraceae</taxon>
        <taxon>Anthropogastromicrobium</taxon>
    </lineage>
</organism>
<dbReference type="Proteomes" id="UP001198200">
    <property type="component" value="Unassembled WGS sequence"/>
</dbReference>
<dbReference type="InterPro" id="IPR003313">
    <property type="entry name" value="AraC-bd"/>
</dbReference>
<evidence type="ECO:0000259" key="4">
    <source>
        <dbReference type="PROSITE" id="PS01124"/>
    </source>
</evidence>
<dbReference type="InterPro" id="IPR037923">
    <property type="entry name" value="HTH-like"/>
</dbReference>
<accession>A0AAE3JBF6</accession>
<protein>
    <submittedName>
        <fullName evidence="5">AraC family transcriptional regulator</fullName>
    </submittedName>
</protein>
<dbReference type="PROSITE" id="PS01124">
    <property type="entry name" value="HTH_ARAC_FAMILY_2"/>
    <property type="match status" value="1"/>
</dbReference>
<feature type="domain" description="HTH araC/xylS-type" evidence="4">
    <location>
        <begin position="186"/>
        <end position="283"/>
    </location>
</feature>
<dbReference type="AlphaFoldDB" id="A0AAE3JBF6"/>
<keyword evidence="1" id="KW-0805">Transcription regulation</keyword>
<dbReference type="GO" id="GO:0043565">
    <property type="term" value="F:sequence-specific DNA binding"/>
    <property type="evidence" value="ECO:0007669"/>
    <property type="project" value="InterPro"/>
</dbReference>
<dbReference type="InterPro" id="IPR018060">
    <property type="entry name" value="HTH_AraC"/>
</dbReference>
<dbReference type="Pfam" id="PF02311">
    <property type="entry name" value="AraC_binding"/>
    <property type="match status" value="1"/>
</dbReference>
<dbReference type="SUPFAM" id="SSF51215">
    <property type="entry name" value="Regulatory protein AraC"/>
    <property type="match status" value="1"/>
</dbReference>
<dbReference type="InterPro" id="IPR014710">
    <property type="entry name" value="RmlC-like_jellyroll"/>
</dbReference>
<keyword evidence="3" id="KW-0804">Transcription</keyword>
<dbReference type="Gene3D" id="2.60.120.10">
    <property type="entry name" value="Jelly Rolls"/>
    <property type="match status" value="1"/>
</dbReference>
<name>A0AAE3JBF6_9FIRM</name>
<dbReference type="SMART" id="SM00342">
    <property type="entry name" value="HTH_ARAC"/>
    <property type="match status" value="1"/>
</dbReference>
<gene>
    <name evidence="5" type="ORF">LKD48_03775</name>
</gene>
<dbReference type="Pfam" id="PF12833">
    <property type="entry name" value="HTH_18"/>
    <property type="match status" value="1"/>
</dbReference>
<dbReference type="GO" id="GO:0003700">
    <property type="term" value="F:DNA-binding transcription factor activity"/>
    <property type="evidence" value="ECO:0007669"/>
    <property type="project" value="InterPro"/>
</dbReference>
<evidence type="ECO:0000313" key="6">
    <source>
        <dbReference type="Proteomes" id="UP001198200"/>
    </source>
</evidence>
<dbReference type="RefSeq" id="WP_308731232.1">
    <property type="nucleotide sequence ID" value="NZ_JAJEQN010000007.1"/>
</dbReference>
<dbReference type="Gene3D" id="1.10.10.60">
    <property type="entry name" value="Homeodomain-like"/>
    <property type="match status" value="2"/>
</dbReference>
<comment type="caution">
    <text evidence="5">The sequence shown here is derived from an EMBL/GenBank/DDBJ whole genome shotgun (WGS) entry which is preliminary data.</text>
</comment>
<keyword evidence="6" id="KW-1185">Reference proteome</keyword>
<dbReference type="EMBL" id="JAJEQN010000007">
    <property type="protein sequence ID" value="MCC2220766.1"/>
    <property type="molecule type" value="Genomic_DNA"/>
</dbReference>
<evidence type="ECO:0000256" key="1">
    <source>
        <dbReference type="ARBA" id="ARBA00023015"/>
    </source>
</evidence>
<reference evidence="5 6" key="1">
    <citation type="submission" date="2021-10" db="EMBL/GenBank/DDBJ databases">
        <title>Anaerobic single-cell dispensing facilitates the cultivation of human gut bacteria.</title>
        <authorList>
            <person name="Afrizal A."/>
        </authorList>
    </citation>
    <scope>NUCLEOTIDE SEQUENCE [LARGE SCALE GENOMIC DNA]</scope>
    <source>
        <strain evidence="5 6">CLA-AA-H224</strain>
    </source>
</reference>
<dbReference type="PANTHER" id="PTHR43280:SF2">
    <property type="entry name" value="HTH-TYPE TRANSCRIPTIONAL REGULATOR EXSA"/>
    <property type="match status" value="1"/>
</dbReference>
<dbReference type="SUPFAM" id="SSF46689">
    <property type="entry name" value="Homeodomain-like"/>
    <property type="match status" value="2"/>
</dbReference>
<evidence type="ECO:0000313" key="5">
    <source>
        <dbReference type="EMBL" id="MCC2220766.1"/>
    </source>
</evidence>
<dbReference type="PROSITE" id="PS00041">
    <property type="entry name" value="HTH_ARAC_FAMILY_1"/>
    <property type="match status" value="1"/>
</dbReference>
<dbReference type="PANTHER" id="PTHR43280">
    <property type="entry name" value="ARAC-FAMILY TRANSCRIPTIONAL REGULATOR"/>
    <property type="match status" value="1"/>
</dbReference>
<evidence type="ECO:0000256" key="2">
    <source>
        <dbReference type="ARBA" id="ARBA00023125"/>
    </source>
</evidence>
<evidence type="ECO:0000256" key="3">
    <source>
        <dbReference type="ARBA" id="ARBA00023163"/>
    </source>
</evidence>
<keyword evidence="2" id="KW-0238">DNA-binding</keyword>
<sequence length="294" mass="34130">MDEFGNQKKCQTYEVTDFQHNFEITHPTTTLQQWGLHIHSTHYELLVFIRGNAECWIEGRRKKLEYGDVVIVSPREMHRIFILDNTEYERIVIHVSDSMLKELSTAQTNLLGVFHKNRTHIIHLSEEEMSQFISNQLQMKKMWKKKEFGADLLGAAWFQILLLQLSQKMRQEEGAGPWESVSGLVGEALEYVNVHMTEDISVQDIADALNVSRYYLSHEFKKSTGYGLWNYVISKRLVYSQKLLVEGASVTEACYESGFKDYAHFIKSFTKTFGCSPKQYGKSDDSIYMVKLNL</sequence>
<dbReference type="InterPro" id="IPR018062">
    <property type="entry name" value="HTH_AraC-typ_CS"/>
</dbReference>
<dbReference type="InterPro" id="IPR009057">
    <property type="entry name" value="Homeodomain-like_sf"/>
</dbReference>